<evidence type="ECO:0000313" key="1">
    <source>
        <dbReference type="EMBL" id="CAI0453279.1"/>
    </source>
</evidence>
<proteinExistence type="predicted"/>
<dbReference type="EMBL" id="CAMGYJ010000007">
    <property type="protein sequence ID" value="CAI0453279.1"/>
    <property type="molecule type" value="Genomic_DNA"/>
</dbReference>
<reference evidence="1" key="1">
    <citation type="submission" date="2022-08" db="EMBL/GenBank/DDBJ databases">
        <authorList>
            <person name="Gutierrez-Valencia J."/>
        </authorList>
    </citation>
    <scope>NUCLEOTIDE SEQUENCE</scope>
</reference>
<gene>
    <name evidence="1" type="ORF">LITE_LOCUS31532</name>
</gene>
<keyword evidence="2" id="KW-1185">Reference proteome</keyword>
<organism evidence="1 2">
    <name type="scientific">Linum tenue</name>
    <dbReference type="NCBI Taxonomy" id="586396"/>
    <lineage>
        <taxon>Eukaryota</taxon>
        <taxon>Viridiplantae</taxon>
        <taxon>Streptophyta</taxon>
        <taxon>Embryophyta</taxon>
        <taxon>Tracheophyta</taxon>
        <taxon>Spermatophyta</taxon>
        <taxon>Magnoliopsida</taxon>
        <taxon>eudicotyledons</taxon>
        <taxon>Gunneridae</taxon>
        <taxon>Pentapetalae</taxon>
        <taxon>rosids</taxon>
        <taxon>fabids</taxon>
        <taxon>Malpighiales</taxon>
        <taxon>Linaceae</taxon>
        <taxon>Linum</taxon>
    </lineage>
</organism>
<sequence>LIPLSISPFLKLRFCLSSPQSLIAATYRRLQQLAVVVAPQPVLAGAKSGPFFAVLCGDSATVHYFSSQSTASPHLSANFSSSFPVKAAEFPSGPVLRA</sequence>
<dbReference type="AlphaFoldDB" id="A0AAV0N406"/>
<name>A0AAV0N406_9ROSI</name>
<dbReference type="Proteomes" id="UP001154282">
    <property type="component" value="Unassembled WGS sequence"/>
</dbReference>
<accession>A0AAV0N406</accession>
<comment type="caution">
    <text evidence="1">The sequence shown here is derived from an EMBL/GenBank/DDBJ whole genome shotgun (WGS) entry which is preliminary data.</text>
</comment>
<protein>
    <submittedName>
        <fullName evidence="1">Uncharacterized protein</fullName>
    </submittedName>
</protein>
<feature type="non-terminal residue" evidence="1">
    <location>
        <position position="1"/>
    </location>
</feature>
<evidence type="ECO:0000313" key="2">
    <source>
        <dbReference type="Proteomes" id="UP001154282"/>
    </source>
</evidence>